<dbReference type="Proteomes" id="UP000249166">
    <property type="component" value="Unassembled WGS sequence"/>
</dbReference>
<evidence type="ECO:0000313" key="3">
    <source>
        <dbReference type="EMBL" id="RAM37278.1"/>
    </source>
</evidence>
<gene>
    <name evidence="3" type="ORF">DBZ45_10685</name>
</gene>
<protein>
    <submittedName>
        <fullName evidence="3">DNA-binding protein</fullName>
    </submittedName>
</protein>
<sequence length="92" mass="10239">MTDEPRPHRFLTIEQAAEELNVKASLIRGLIKTGELRALQVGSRGMWRVGSQDVEDYIADAYRRTAERIAAGDLEDEGKSDSESLGQQKPPL</sequence>
<dbReference type="InterPro" id="IPR009061">
    <property type="entry name" value="DNA-bd_dom_put_sf"/>
</dbReference>
<dbReference type="Pfam" id="PF12728">
    <property type="entry name" value="HTH_17"/>
    <property type="match status" value="1"/>
</dbReference>
<proteinExistence type="predicted"/>
<feature type="region of interest" description="Disordered" evidence="1">
    <location>
        <begin position="70"/>
        <end position="92"/>
    </location>
</feature>
<dbReference type="RefSeq" id="WP_111903882.1">
    <property type="nucleotide sequence ID" value="NZ_QLNP01000074.1"/>
</dbReference>
<dbReference type="InterPro" id="IPR041657">
    <property type="entry name" value="HTH_17"/>
</dbReference>
<dbReference type="EMBL" id="QLNP01000074">
    <property type="protein sequence ID" value="RAM37278.1"/>
    <property type="molecule type" value="Genomic_DNA"/>
</dbReference>
<keyword evidence="3" id="KW-0238">DNA-binding</keyword>
<evidence type="ECO:0000256" key="1">
    <source>
        <dbReference type="SAM" id="MobiDB-lite"/>
    </source>
</evidence>
<dbReference type="NCBIfam" id="TIGR01764">
    <property type="entry name" value="excise"/>
    <property type="match status" value="1"/>
</dbReference>
<organism evidence="3 4">
    <name type="scientific">Arthrobacter globiformis</name>
    <dbReference type="NCBI Taxonomy" id="1665"/>
    <lineage>
        <taxon>Bacteria</taxon>
        <taxon>Bacillati</taxon>
        <taxon>Actinomycetota</taxon>
        <taxon>Actinomycetes</taxon>
        <taxon>Micrococcales</taxon>
        <taxon>Micrococcaceae</taxon>
        <taxon>Arthrobacter</taxon>
    </lineage>
</organism>
<dbReference type="InterPro" id="IPR010093">
    <property type="entry name" value="SinI_DNA-bd"/>
</dbReference>
<evidence type="ECO:0000313" key="4">
    <source>
        <dbReference type="Proteomes" id="UP000249166"/>
    </source>
</evidence>
<name>A0A328HF53_ARTGO</name>
<dbReference type="OrthoDB" id="5524782at2"/>
<accession>A0A328HF53</accession>
<feature type="compositionally biased region" description="Polar residues" evidence="1">
    <location>
        <begin position="83"/>
        <end position="92"/>
    </location>
</feature>
<evidence type="ECO:0000259" key="2">
    <source>
        <dbReference type="Pfam" id="PF12728"/>
    </source>
</evidence>
<reference evidence="3 4" key="1">
    <citation type="submission" date="2018-04" db="EMBL/GenBank/DDBJ databases">
        <title>Bacteria isolated from cave deposits of Manipur.</title>
        <authorList>
            <person name="Sahoo D."/>
            <person name="Sarangthem I."/>
            <person name="Nandeibam J."/>
        </authorList>
    </citation>
    <scope>NUCLEOTIDE SEQUENCE [LARGE SCALE GENOMIC DNA]</scope>
    <source>
        <strain evidence="4">mrc11</strain>
    </source>
</reference>
<dbReference type="AlphaFoldDB" id="A0A328HF53"/>
<dbReference type="GO" id="GO:0003677">
    <property type="term" value="F:DNA binding"/>
    <property type="evidence" value="ECO:0007669"/>
    <property type="project" value="UniProtKB-KW"/>
</dbReference>
<feature type="domain" description="Helix-turn-helix" evidence="2">
    <location>
        <begin position="10"/>
        <end position="59"/>
    </location>
</feature>
<comment type="caution">
    <text evidence="3">The sequence shown here is derived from an EMBL/GenBank/DDBJ whole genome shotgun (WGS) entry which is preliminary data.</text>
</comment>
<dbReference type="SUPFAM" id="SSF46955">
    <property type="entry name" value="Putative DNA-binding domain"/>
    <property type="match status" value="1"/>
</dbReference>